<keyword evidence="6 9" id="KW-1133">Transmembrane helix</keyword>
<keyword evidence="7 9" id="KW-0472">Membrane</keyword>
<evidence type="ECO:0000256" key="3">
    <source>
        <dbReference type="ARBA" id="ARBA00022448"/>
    </source>
</evidence>
<comment type="similarity">
    <text evidence="2">Belongs to the SLC41A transporter family.</text>
</comment>
<evidence type="ECO:0000256" key="2">
    <source>
        <dbReference type="ARBA" id="ARBA00009749"/>
    </source>
</evidence>
<dbReference type="SUPFAM" id="SSF161093">
    <property type="entry name" value="MgtE membrane domain-like"/>
    <property type="match status" value="1"/>
</dbReference>
<dbReference type="Gene3D" id="1.10.357.20">
    <property type="entry name" value="SLC41 divalent cation transporters, integral membrane domain"/>
    <property type="match status" value="1"/>
</dbReference>
<dbReference type="Proteomes" id="UP000612055">
    <property type="component" value="Unassembled WGS sequence"/>
</dbReference>
<dbReference type="PANTHER" id="PTHR41394">
    <property type="entry name" value="MAGNESIUM TRANSPORTER MGTE"/>
    <property type="match status" value="1"/>
</dbReference>
<evidence type="ECO:0000256" key="7">
    <source>
        <dbReference type="ARBA" id="ARBA00023136"/>
    </source>
</evidence>
<accession>A0A835Y729</accession>
<dbReference type="InterPro" id="IPR006667">
    <property type="entry name" value="SLC41_membr_dom"/>
</dbReference>
<gene>
    <name evidence="11" type="ORF">HYH03_004600</name>
</gene>
<protein>
    <recommendedName>
        <fullName evidence="10">SLC41A/MgtE integral membrane domain-containing protein</fullName>
    </recommendedName>
</protein>
<feature type="domain" description="SLC41A/MgtE integral membrane" evidence="10">
    <location>
        <begin position="87"/>
        <end position="211"/>
    </location>
</feature>
<feature type="compositionally biased region" description="Basic and acidic residues" evidence="8">
    <location>
        <begin position="7"/>
        <end position="30"/>
    </location>
</feature>
<feature type="region of interest" description="Disordered" evidence="8">
    <location>
        <begin position="282"/>
        <end position="303"/>
    </location>
</feature>
<evidence type="ECO:0000256" key="6">
    <source>
        <dbReference type="ARBA" id="ARBA00022989"/>
    </source>
</evidence>
<dbReference type="EMBL" id="JAEHOE010000014">
    <property type="protein sequence ID" value="KAG2497445.1"/>
    <property type="molecule type" value="Genomic_DNA"/>
</dbReference>
<evidence type="ECO:0000256" key="4">
    <source>
        <dbReference type="ARBA" id="ARBA00022692"/>
    </source>
</evidence>
<sequence>MVLSTFRIEKTSDKDRSGSGPARPDRETDHLLPSADGDDYSRQNVLDITKGRCGWLLTFCIGLLVSAIIVQRFEDLLEHHVQLSFFVPLVMGHGGNTGSQAVSTIIRALALRQISQRDMLRTVVKESVAGALMGGVIGACIILVSMVWPDLGLKVGLTVGVALPIISMWANLVGAVLTLLADRFKLDPAVTSVPLMTTIVDATGLIIYFYIGELFLDVSSHAAVAHAATGVAAAVAPAAAAAATKAATAAGSKGVAAATAAAAAGSGAAAQAGKAVKDALRKILSPPPPLGGRGRGGVKGKGA</sequence>
<evidence type="ECO:0000256" key="8">
    <source>
        <dbReference type="SAM" id="MobiDB-lite"/>
    </source>
</evidence>
<feature type="transmembrane region" description="Helical" evidence="9">
    <location>
        <begin position="85"/>
        <end position="106"/>
    </location>
</feature>
<feature type="transmembrane region" description="Helical" evidence="9">
    <location>
        <begin position="127"/>
        <end position="148"/>
    </location>
</feature>
<comment type="subcellular location">
    <subcellularLocation>
        <location evidence="1">Membrane</location>
        <topology evidence="1">Multi-pass membrane protein</topology>
    </subcellularLocation>
</comment>
<keyword evidence="3" id="KW-0813">Transport</keyword>
<dbReference type="PANTHER" id="PTHR41394:SF8">
    <property type="entry name" value="MAGNESIUM TRANSPORTER MGTE"/>
    <property type="match status" value="1"/>
</dbReference>
<dbReference type="OrthoDB" id="48232at2759"/>
<reference evidence="11" key="1">
    <citation type="journal article" date="2020" name="bioRxiv">
        <title>Comparative genomics of Chlamydomonas.</title>
        <authorList>
            <person name="Craig R.J."/>
            <person name="Hasan A.R."/>
            <person name="Ness R.W."/>
            <person name="Keightley P.D."/>
        </authorList>
    </citation>
    <scope>NUCLEOTIDE SEQUENCE</scope>
    <source>
        <strain evidence="11">CCAP 11/70</strain>
    </source>
</reference>
<feature type="transmembrane region" description="Helical" evidence="9">
    <location>
        <begin position="53"/>
        <end position="73"/>
    </location>
</feature>
<comment type="caution">
    <text evidence="11">The sequence shown here is derived from an EMBL/GenBank/DDBJ whole genome shotgun (WGS) entry which is preliminary data.</text>
</comment>
<keyword evidence="12" id="KW-1185">Reference proteome</keyword>
<proteinExistence type="inferred from homology"/>
<keyword evidence="5" id="KW-0460">Magnesium</keyword>
<evidence type="ECO:0000313" key="11">
    <source>
        <dbReference type="EMBL" id="KAG2497445.1"/>
    </source>
</evidence>
<evidence type="ECO:0000259" key="10">
    <source>
        <dbReference type="Pfam" id="PF01769"/>
    </source>
</evidence>
<dbReference type="Pfam" id="PF01769">
    <property type="entry name" value="MgtE"/>
    <property type="match status" value="1"/>
</dbReference>
<feature type="transmembrane region" description="Helical" evidence="9">
    <location>
        <begin position="160"/>
        <end position="181"/>
    </location>
</feature>
<dbReference type="AlphaFoldDB" id="A0A835Y729"/>
<name>A0A835Y729_9CHLO</name>
<evidence type="ECO:0000256" key="5">
    <source>
        <dbReference type="ARBA" id="ARBA00022842"/>
    </source>
</evidence>
<organism evidence="11 12">
    <name type="scientific">Edaphochlamys debaryana</name>
    <dbReference type="NCBI Taxonomy" id="47281"/>
    <lineage>
        <taxon>Eukaryota</taxon>
        <taxon>Viridiplantae</taxon>
        <taxon>Chlorophyta</taxon>
        <taxon>core chlorophytes</taxon>
        <taxon>Chlorophyceae</taxon>
        <taxon>CS clade</taxon>
        <taxon>Chlamydomonadales</taxon>
        <taxon>Chlamydomonadales incertae sedis</taxon>
        <taxon>Edaphochlamys</taxon>
    </lineage>
</organism>
<keyword evidence="4 9" id="KW-0812">Transmembrane</keyword>
<evidence type="ECO:0000256" key="1">
    <source>
        <dbReference type="ARBA" id="ARBA00004141"/>
    </source>
</evidence>
<feature type="transmembrane region" description="Helical" evidence="9">
    <location>
        <begin position="193"/>
        <end position="211"/>
    </location>
</feature>
<feature type="transmembrane region" description="Helical" evidence="9">
    <location>
        <begin position="223"/>
        <end position="243"/>
    </location>
</feature>
<feature type="region of interest" description="Disordered" evidence="8">
    <location>
        <begin position="1"/>
        <end position="36"/>
    </location>
</feature>
<evidence type="ECO:0000313" key="12">
    <source>
        <dbReference type="Proteomes" id="UP000612055"/>
    </source>
</evidence>
<evidence type="ECO:0000256" key="9">
    <source>
        <dbReference type="SAM" id="Phobius"/>
    </source>
</evidence>
<dbReference type="GO" id="GO:0016020">
    <property type="term" value="C:membrane"/>
    <property type="evidence" value="ECO:0007669"/>
    <property type="project" value="UniProtKB-SubCell"/>
</dbReference>
<dbReference type="GO" id="GO:0008324">
    <property type="term" value="F:monoatomic cation transmembrane transporter activity"/>
    <property type="evidence" value="ECO:0007669"/>
    <property type="project" value="InterPro"/>
</dbReference>
<dbReference type="InterPro" id="IPR036739">
    <property type="entry name" value="SLC41_membr_dom_sf"/>
</dbReference>